<dbReference type="PANTHER" id="PTHR35336">
    <property type="entry name" value="ADENOSYLCOBINAMIDE AMIDOHYDROLASE"/>
    <property type="match status" value="1"/>
</dbReference>
<dbReference type="InterPro" id="IPR052209">
    <property type="entry name" value="CbiZ"/>
</dbReference>
<dbReference type="EMBL" id="CP029487">
    <property type="protein sequence ID" value="QCT70286.1"/>
    <property type="molecule type" value="Genomic_DNA"/>
</dbReference>
<sequence length="244" mass="25972">MVKIREYQLATGDTARLDRRSAIISLENERRILSTSLLNGGIRSDLKYVFNYDELENKTRQCEMLAPTHEEHLKIVAADILKLPTGQTTGLTTAAQICNAAFCEAAYGTLAVSALVTAGVSGNALRAGDRATLDQKEGRPFVLGGTINVILAIDANLPDGAMLQAFMTCTEAKTAALERLGCKSVISQGGATGTGTDGVVIIARPGSELRMTDAGKHFKLGEIIGQTVETAVRKALYLQDGRTS</sequence>
<protein>
    <recommendedName>
        <fullName evidence="3">Adenosylcobinamide amidohydrolase</fullName>
    </recommendedName>
</protein>
<dbReference type="InterPro" id="IPR002808">
    <property type="entry name" value="AdoCbi_amidolase"/>
</dbReference>
<dbReference type="AlphaFoldDB" id="A0A4V1GLM3"/>
<dbReference type="PANTHER" id="PTHR35336:SF5">
    <property type="entry name" value="ADENOSYLCOBINAMIDE AMIDOHYDROLASE"/>
    <property type="match status" value="1"/>
</dbReference>
<dbReference type="Pfam" id="PF01955">
    <property type="entry name" value="CbiZ"/>
    <property type="match status" value="1"/>
</dbReference>
<gene>
    <name evidence="1" type="ORF">CPZ25_002795</name>
</gene>
<keyword evidence="2" id="KW-1185">Reference proteome</keyword>
<reference evidence="1 2" key="1">
    <citation type="submission" date="2018-05" db="EMBL/GenBank/DDBJ databases">
        <title>Genome comparison of Eubacterium sp.</title>
        <authorList>
            <person name="Feng Y."/>
            <person name="Sanchez-Andrea I."/>
            <person name="Stams A.J.M."/>
            <person name="De Vos W.M."/>
        </authorList>
    </citation>
    <scope>NUCLEOTIDE SEQUENCE [LARGE SCALE GENOMIC DNA]</scope>
    <source>
        <strain evidence="1 2">YI</strain>
    </source>
</reference>
<evidence type="ECO:0000313" key="1">
    <source>
        <dbReference type="EMBL" id="QCT70286.1"/>
    </source>
</evidence>
<dbReference type="KEGG" id="emt:CPZ25_002795"/>
<accession>A0A4V1GLM3</accession>
<dbReference type="Proteomes" id="UP000218387">
    <property type="component" value="Chromosome"/>
</dbReference>
<evidence type="ECO:0008006" key="3">
    <source>
        <dbReference type="Google" id="ProtNLM"/>
    </source>
</evidence>
<evidence type="ECO:0000313" key="2">
    <source>
        <dbReference type="Proteomes" id="UP000218387"/>
    </source>
</evidence>
<proteinExistence type="predicted"/>
<organism evidence="1 2">
    <name type="scientific">Eubacterium maltosivorans</name>
    <dbReference type="NCBI Taxonomy" id="2041044"/>
    <lineage>
        <taxon>Bacteria</taxon>
        <taxon>Bacillati</taxon>
        <taxon>Bacillota</taxon>
        <taxon>Clostridia</taxon>
        <taxon>Eubacteriales</taxon>
        <taxon>Eubacteriaceae</taxon>
        <taxon>Eubacterium</taxon>
    </lineage>
</organism>
<name>A0A4V1GLM3_EUBML</name>